<dbReference type="InterPro" id="IPR039600">
    <property type="entry name" value="TANGO6/Rtp1"/>
</dbReference>
<sequence length="316" mass="36480">MDKITAQSYLEIIGLLTSSSAQNNTDTIKDLFCFNISKVYECLQSNLKYTELLEYINEKFPYLSSSPKLVKKITKEEVVKLFVEWNLFLLEMYSLSLTKEMRIYNRNLKKNVQYLKSPELLSFNEKKSLWYSIDFVFVLGISINMHPGVGLPVTMKSQACQNMQKYFASSSIPFDDSNQIIPEYKDSFELFQKSLNLVMDLFQLKLSPLFKEYIISHHFNTYITALFQISFFKMAPPNKVILVAKSTLPAIPPATTAAVENNENDMTSRTTTTTPFTVDVSRYKEYLDDIIMTSPLKFIFRELILLIGGTPPEVYF</sequence>
<dbReference type="HOGENOM" id="CLU_880772_0_0_1"/>
<evidence type="ECO:0000313" key="2">
    <source>
        <dbReference type="EMBL" id="ESN93896.1"/>
    </source>
</evidence>
<dbReference type="GeneID" id="20207765"/>
<proteinExistence type="predicted"/>
<dbReference type="EnsemblMetazoa" id="HelroT180548">
    <property type="protein sequence ID" value="HelroP180548"/>
    <property type="gene ID" value="HelroG180548"/>
</dbReference>
<gene>
    <name evidence="3" type="primary">20207765</name>
    <name evidence="2" type="ORF">HELRODRAFT_180548</name>
</gene>
<evidence type="ECO:0000313" key="3">
    <source>
        <dbReference type="EnsemblMetazoa" id="HelroP180548"/>
    </source>
</evidence>
<reference evidence="3" key="3">
    <citation type="submission" date="2015-06" db="UniProtKB">
        <authorList>
            <consortium name="EnsemblMetazoa"/>
        </authorList>
    </citation>
    <scope>IDENTIFICATION</scope>
</reference>
<dbReference type="EMBL" id="AMQM01007250">
    <property type="status" value="NOT_ANNOTATED_CDS"/>
    <property type="molecule type" value="Genomic_DNA"/>
</dbReference>
<dbReference type="RefSeq" id="XP_009028093.1">
    <property type="nucleotide sequence ID" value="XM_009029845.1"/>
</dbReference>
<dbReference type="InParanoid" id="T1FG16"/>
<dbReference type="EMBL" id="KB097587">
    <property type="protein sequence ID" value="ESN93896.1"/>
    <property type="molecule type" value="Genomic_DNA"/>
</dbReference>
<dbReference type="PANTHER" id="PTHR20959:SF1">
    <property type="entry name" value="TRANSPORT AND GOLGI ORGANIZATION PROTEIN 6 HOMOLOG"/>
    <property type="match status" value="1"/>
</dbReference>
<dbReference type="AlphaFoldDB" id="T1FG16"/>
<dbReference type="Proteomes" id="UP000015101">
    <property type="component" value="Unassembled WGS sequence"/>
</dbReference>
<protein>
    <recommendedName>
        <fullName evidence="1">TANGO6 N-terminal domain-containing protein</fullName>
    </recommendedName>
</protein>
<reference evidence="2 4" key="2">
    <citation type="journal article" date="2013" name="Nature">
        <title>Insights into bilaterian evolution from three spiralian genomes.</title>
        <authorList>
            <person name="Simakov O."/>
            <person name="Marletaz F."/>
            <person name="Cho S.J."/>
            <person name="Edsinger-Gonzales E."/>
            <person name="Havlak P."/>
            <person name="Hellsten U."/>
            <person name="Kuo D.H."/>
            <person name="Larsson T."/>
            <person name="Lv J."/>
            <person name="Arendt D."/>
            <person name="Savage R."/>
            <person name="Osoegawa K."/>
            <person name="de Jong P."/>
            <person name="Grimwood J."/>
            <person name="Chapman J.A."/>
            <person name="Shapiro H."/>
            <person name="Aerts A."/>
            <person name="Otillar R.P."/>
            <person name="Terry A.Y."/>
            <person name="Boore J.L."/>
            <person name="Grigoriev I.V."/>
            <person name="Lindberg D.R."/>
            <person name="Seaver E.C."/>
            <person name="Weisblat D.A."/>
            <person name="Putnam N.H."/>
            <person name="Rokhsar D.S."/>
        </authorList>
    </citation>
    <scope>NUCLEOTIDE SEQUENCE</scope>
</reference>
<dbReference type="PANTHER" id="PTHR20959">
    <property type="entry name" value="TRANSPORT AND GOLGI ORGANIZATION PROTEIN 6 FAMILY MEMBER"/>
    <property type="match status" value="1"/>
</dbReference>
<name>T1FG16_HELRO</name>
<accession>T1FG16</accession>
<reference evidence="4" key="1">
    <citation type="submission" date="2012-12" db="EMBL/GenBank/DDBJ databases">
        <authorList>
            <person name="Hellsten U."/>
            <person name="Grimwood J."/>
            <person name="Chapman J.A."/>
            <person name="Shapiro H."/>
            <person name="Aerts A."/>
            <person name="Otillar R.P."/>
            <person name="Terry A.Y."/>
            <person name="Boore J.L."/>
            <person name="Simakov O."/>
            <person name="Marletaz F."/>
            <person name="Cho S.-J."/>
            <person name="Edsinger-Gonzales E."/>
            <person name="Havlak P."/>
            <person name="Kuo D.-H."/>
            <person name="Larsson T."/>
            <person name="Lv J."/>
            <person name="Arendt D."/>
            <person name="Savage R."/>
            <person name="Osoegawa K."/>
            <person name="de Jong P."/>
            <person name="Lindberg D.R."/>
            <person name="Seaver E.C."/>
            <person name="Weisblat D.A."/>
            <person name="Putnam N.H."/>
            <person name="Grigoriev I.V."/>
            <person name="Rokhsar D.S."/>
        </authorList>
    </citation>
    <scope>NUCLEOTIDE SEQUENCE</scope>
</reference>
<dbReference type="InterPro" id="IPR057347">
    <property type="entry name" value="TANGO6_N"/>
</dbReference>
<evidence type="ECO:0000313" key="4">
    <source>
        <dbReference type="Proteomes" id="UP000015101"/>
    </source>
</evidence>
<evidence type="ECO:0000259" key="1">
    <source>
        <dbReference type="Pfam" id="PF25267"/>
    </source>
</evidence>
<dbReference type="KEGG" id="hro:HELRODRAFT_180548"/>
<feature type="domain" description="TANGO6 N-terminal" evidence="1">
    <location>
        <begin position="18"/>
        <end position="173"/>
    </location>
</feature>
<organism evidence="3 4">
    <name type="scientific">Helobdella robusta</name>
    <name type="common">Californian leech</name>
    <dbReference type="NCBI Taxonomy" id="6412"/>
    <lineage>
        <taxon>Eukaryota</taxon>
        <taxon>Metazoa</taxon>
        <taxon>Spiralia</taxon>
        <taxon>Lophotrochozoa</taxon>
        <taxon>Annelida</taxon>
        <taxon>Clitellata</taxon>
        <taxon>Hirudinea</taxon>
        <taxon>Rhynchobdellida</taxon>
        <taxon>Glossiphoniidae</taxon>
        <taxon>Helobdella</taxon>
    </lineage>
</organism>
<keyword evidence="4" id="KW-1185">Reference proteome</keyword>
<dbReference type="CTD" id="20207765"/>
<dbReference type="Pfam" id="PF25267">
    <property type="entry name" value="TANGO6_N"/>
    <property type="match status" value="1"/>
</dbReference>